<protein>
    <submittedName>
        <fullName evidence="12">Peptidase domain-containing ABC transporter</fullName>
    </submittedName>
</protein>
<dbReference type="PROSITE" id="PS50990">
    <property type="entry name" value="PEPTIDASE_C39"/>
    <property type="match status" value="1"/>
</dbReference>
<dbReference type="InterPro" id="IPR003593">
    <property type="entry name" value="AAA+_ATPase"/>
</dbReference>
<comment type="subcellular location">
    <subcellularLocation>
        <location evidence="1">Cell membrane</location>
        <topology evidence="1">Multi-pass membrane protein</topology>
    </subcellularLocation>
</comment>
<evidence type="ECO:0000256" key="6">
    <source>
        <dbReference type="ARBA" id="ARBA00022989"/>
    </source>
</evidence>
<feature type="domain" description="Peptidase C39" evidence="11">
    <location>
        <begin position="27"/>
        <end position="146"/>
    </location>
</feature>
<keyword evidence="3" id="KW-0547">Nucleotide-binding</keyword>
<dbReference type="SUPFAM" id="SSF52540">
    <property type="entry name" value="P-loop containing nucleoside triphosphate hydrolases"/>
    <property type="match status" value="1"/>
</dbReference>
<reference evidence="12 13" key="1">
    <citation type="submission" date="2020-07" db="EMBL/GenBank/DDBJ databases">
        <title>Halieaceae bacterium, F7430, whole genome shotgun sequencing project.</title>
        <authorList>
            <person name="Jiang S."/>
            <person name="Liu Z.W."/>
            <person name="Du Z.J."/>
        </authorList>
    </citation>
    <scope>NUCLEOTIDE SEQUENCE [LARGE SCALE GENOMIC DNA]</scope>
    <source>
        <strain evidence="12 13">F7430</strain>
    </source>
</reference>
<dbReference type="AlphaFoldDB" id="A0A7W2TVQ0"/>
<keyword evidence="5" id="KW-0067">ATP-binding</keyword>
<dbReference type="InterPro" id="IPR039421">
    <property type="entry name" value="Type_1_exporter"/>
</dbReference>
<feature type="transmembrane region" description="Helical" evidence="8">
    <location>
        <begin position="414"/>
        <end position="437"/>
    </location>
</feature>
<evidence type="ECO:0000259" key="9">
    <source>
        <dbReference type="PROSITE" id="PS50893"/>
    </source>
</evidence>
<feature type="transmembrane region" description="Helical" evidence="8">
    <location>
        <begin position="283"/>
        <end position="303"/>
    </location>
</feature>
<dbReference type="InterPro" id="IPR017871">
    <property type="entry name" value="ABC_transporter-like_CS"/>
</dbReference>
<dbReference type="GO" id="GO:0008234">
    <property type="term" value="F:cysteine-type peptidase activity"/>
    <property type="evidence" value="ECO:0007669"/>
    <property type="project" value="InterPro"/>
</dbReference>
<proteinExistence type="predicted"/>
<dbReference type="Gene3D" id="3.90.70.10">
    <property type="entry name" value="Cysteine proteinases"/>
    <property type="match status" value="1"/>
</dbReference>
<dbReference type="InterPro" id="IPR027417">
    <property type="entry name" value="P-loop_NTPase"/>
</dbReference>
<dbReference type="SMART" id="SM00382">
    <property type="entry name" value="AAA"/>
    <property type="match status" value="1"/>
</dbReference>
<dbReference type="Gene3D" id="1.20.1560.10">
    <property type="entry name" value="ABC transporter type 1, transmembrane domain"/>
    <property type="match status" value="1"/>
</dbReference>
<dbReference type="RefSeq" id="WP_182170965.1">
    <property type="nucleotide sequence ID" value="NZ_JACFXU010000014.1"/>
</dbReference>
<dbReference type="PANTHER" id="PTHR43394:SF1">
    <property type="entry name" value="ATP-BINDING CASSETTE SUB-FAMILY B MEMBER 10, MITOCHONDRIAL"/>
    <property type="match status" value="1"/>
</dbReference>
<keyword evidence="7 8" id="KW-0472">Membrane</keyword>
<dbReference type="Pfam" id="PF00664">
    <property type="entry name" value="ABC_membrane"/>
    <property type="match status" value="1"/>
</dbReference>
<keyword evidence="4" id="KW-0378">Hydrolase</keyword>
<comment type="caution">
    <text evidence="12">The sequence shown here is derived from an EMBL/GenBank/DDBJ whole genome shotgun (WGS) entry which is preliminary data.</text>
</comment>
<dbReference type="GO" id="GO:0005886">
    <property type="term" value="C:plasma membrane"/>
    <property type="evidence" value="ECO:0007669"/>
    <property type="project" value="UniProtKB-SubCell"/>
</dbReference>
<dbReference type="CDD" id="cd18567">
    <property type="entry name" value="ABC_6TM_CvaB_RaxB_like"/>
    <property type="match status" value="1"/>
</dbReference>
<name>A0A7W2TVQ0_9GAMM</name>
<dbReference type="InterPro" id="IPR036640">
    <property type="entry name" value="ABC1_TM_sf"/>
</dbReference>
<dbReference type="Pfam" id="PF00005">
    <property type="entry name" value="ABC_tran"/>
    <property type="match status" value="1"/>
</dbReference>
<dbReference type="PROSITE" id="PS00211">
    <property type="entry name" value="ABC_TRANSPORTER_1"/>
    <property type="match status" value="1"/>
</dbReference>
<dbReference type="GO" id="GO:0015421">
    <property type="term" value="F:ABC-type oligopeptide transporter activity"/>
    <property type="evidence" value="ECO:0007669"/>
    <property type="project" value="TreeGrafter"/>
</dbReference>
<dbReference type="Gene3D" id="3.40.50.300">
    <property type="entry name" value="P-loop containing nucleotide triphosphate hydrolases"/>
    <property type="match status" value="1"/>
</dbReference>
<evidence type="ECO:0000313" key="13">
    <source>
        <dbReference type="Proteomes" id="UP000539350"/>
    </source>
</evidence>
<evidence type="ECO:0000259" key="10">
    <source>
        <dbReference type="PROSITE" id="PS50929"/>
    </source>
</evidence>
<dbReference type="InterPro" id="IPR003439">
    <property type="entry name" value="ABC_transporter-like_ATP-bd"/>
</dbReference>
<feature type="domain" description="ABC transmembrane type-1" evidence="10">
    <location>
        <begin position="180"/>
        <end position="459"/>
    </location>
</feature>
<evidence type="ECO:0000256" key="7">
    <source>
        <dbReference type="ARBA" id="ARBA00023136"/>
    </source>
</evidence>
<sequence length="700" mass="77842">MATASVAKVTWEQGEKRLRGRLPVLLQSEVAECGLTCLAMIASYHGYITDNHQMRRCFSISNQGVTLKSLINIAAALKLDSRAVRLEVEALKHLATPCILHWDMNHFVVLKSVGRKTIIVHDPATGRRSYSVQDLAKHFTGVALELWPAADFKPAKKTQKLPLRSFWQGLPGIAKSFAQILFCSIVLQLFLLLSPLYMQIVVDDVVLREDWNLLLVVALAFALLLLIEMAVSLLRQLILIRLASRMNLNLATALFHHLLRLPLEFFDKRHIGDLVSRFGSLDAVRQTLSTGLVGAIVDGVLAISTLAAMYWYNAQLASLTLASLVLYIVFRTVLYRPLRLLSEESLVAKAHKDSSFIESARAIQTIKLFGGERVRHNHWQKRLVDCINVDIDIAKLQIIYELGNRFLLSGGNILIVYFAASSVIKGSITLGMLFAFMSFKRHFISAMDTFVDQCIELKMISLHLERLADIAFVKQESHYADQGDKVELLEAQGKLEVKDLTFRYDNTTKALFDGLSFSLQAGQTLAITGPSGAGKTTLMKCLMGILSPASGEILIDNKSLNSLSNFRDISASVMQDIALLPGSIAENIACFDEQPSLERIIECSKLCYIHDEIIALPMQYNTMIGQSQTPLSSGQQQRIALARALYKRPTILFLDEATNNLDSALATKIEQTLKTMRISKVVISHQSKLIETADVVVEVG</sequence>
<dbReference type="EMBL" id="JACFXU010000014">
    <property type="protein sequence ID" value="MBA6412845.1"/>
    <property type="molecule type" value="Genomic_DNA"/>
</dbReference>
<evidence type="ECO:0000256" key="2">
    <source>
        <dbReference type="ARBA" id="ARBA00022692"/>
    </source>
</evidence>
<dbReference type="Proteomes" id="UP000539350">
    <property type="component" value="Unassembled WGS sequence"/>
</dbReference>
<organism evidence="12 13">
    <name type="scientific">Sediminihaliea albiluteola</name>
    <dbReference type="NCBI Taxonomy" id="2758564"/>
    <lineage>
        <taxon>Bacteria</taxon>
        <taxon>Pseudomonadati</taxon>
        <taxon>Pseudomonadota</taxon>
        <taxon>Gammaproteobacteria</taxon>
        <taxon>Cellvibrionales</taxon>
        <taxon>Halieaceae</taxon>
        <taxon>Sediminihaliea</taxon>
    </lineage>
</organism>
<evidence type="ECO:0000313" key="12">
    <source>
        <dbReference type="EMBL" id="MBA6412845.1"/>
    </source>
</evidence>
<keyword evidence="2 8" id="KW-0812">Transmembrane</keyword>
<dbReference type="PROSITE" id="PS50929">
    <property type="entry name" value="ABC_TM1F"/>
    <property type="match status" value="1"/>
</dbReference>
<dbReference type="GO" id="GO:0016887">
    <property type="term" value="F:ATP hydrolysis activity"/>
    <property type="evidence" value="ECO:0007669"/>
    <property type="project" value="InterPro"/>
</dbReference>
<dbReference type="Pfam" id="PF03412">
    <property type="entry name" value="Peptidase_C39"/>
    <property type="match status" value="1"/>
</dbReference>
<evidence type="ECO:0000256" key="5">
    <source>
        <dbReference type="ARBA" id="ARBA00022840"/>
    </source>
</evidence>
<dbReference type="PROSITE" id="PS50893">
    <property type="entry name" value="ABC_TRANSPORTER_2"/>
    <property type="match status" value="1"/>
</dbReference>
<feature type="transmembrane region" description="Helical" evidence="8">
    <location>
        <begin position="213"/>
        <end position="234"/>
    </location>
</feature>
<dbReference type="InterPro" id="IPR033838">
    <property type="entry name" value="CvaB_peptidase"/>
</dbReference>
<gene>
    <name evidence="12" type="ORF">H2508_06955</name>
</gene>
<dbReference type="PANTHER" id="PTHR43394">
    <property type="entry name" value="ATP-DEPENDENT PERMEASE MDL1, MITOCHONDRIAL"/>
    <property type="match status" value="1"/>
</dbReference>
<evidence type="ECO:0000256" key="3">
    <source>
        <dbReference type="ARBA" id="ARBA00022741"/>
    </source>
</evidence>
<evidence type="ECO:0000259" key="11">
    <source>
        <dbReference type="PROSITE" id="PS50990"/>
    </source>
</evidence>
<evidence type="ECO:0000256" key="1">
    <source>
        <dbReference type="ARBA" id="ARBA00004651"/>
    </source>
</evidence>
<accession>A0A7W2TVQ0</accession>
<dbReference type="InterPro" id="IPR011527">
    <property type="entry name" value="ABC1_TM_dom"/>
</dbReference>
<dbReference type="InterPro" id="IPR005074">
    <property type="entry name" value="Peptidase_C39"/>
</dbReference>
<dbReference type="GO" id="GO:0005524">
    <property type="term" value="F:ATP binding"/>
    <property type="evidence" value="ECO:0007669"/>
    <property type="project" value="UniProtKB-KW"/>
</dbReference>
<dbReference type="GO" id="GO:0006508">
    <property type="term" value="P:proteolysis"/>
    <property type="evidence" value="ECO:0007669"/>
    <property type="project" value="InterPro"/>
</dbReference>
<feature type="transmembrane region" description="Helical" evidence="8">
    <location>
        <begin position="180"/>
        <end position="201"/>
    </location>
</feature>
<keyword evidence="6 8" id="KW-1133">Transmembrane helix</keyword>
<evidence type="ECO:0000256" key="8">
    <source>
        <dbReference type="SAM" id="Phobius"/>
    </source>
</evidence>
<feature type="transmembrane region" description="Helical" evidence="8">
    <location>
        <begin position="310"/>
        <end position="330"/>
    </location>
</feature>
<keyword evidence="13" id="KW-1185">Reference proteome</keyword>
<evidence type="ECO:0000256" key="4">
    <source>
        <dbReference type="ARBA" id="ARBA00022801"/>
    </source>
</evidence>
<feature type="domain" description="ABC transporter" evidence="9">
    <location>
        <begin position="495"/>
        <end position="699"/>
    </location>
</feature>
<dbReference type="SUPFAM" id="SSF90123">
    <property type="entry name" value="ABC transporter transmembrane region"/>
    <property type="match status" value="1"/>
</dbReference>
<dbReference type="CDD" id="cd02419">
    <property type="entry name" value="Peptidase_C39C"/>
    <property type="match status" value="1"/>
</dbReference>